<dbReference type="InterPro" id="IPR033906">
    <property type="entry name" value="Lipase_N"/>
</dbReference>
<evidence type="ECO:0000313" key="9">
    <source>
        <dbReference type="EMBL" id="GAB0192002.1"/>
    </source>
</evidence>
<comment type="subcellular location">
    <subcellularLocation>
        <location evidence="1 6">Secreted</location>
    </subcellularLocation>
</comment>
<protein>
    <recommendedName>
        <fullName evidence="6">Triacylglycerol lipase</fullName>
        <ecNumber evidence="6">3.1.1.3</ecNumber>
    </recommendedName>
    <alternativeName>
        <fullName evidence="6">Pancreatic lipase</fullName>
    </alternativeName>
</protein>
<evidence type="ECO:0000256" key="1">
    <source>
        <dbReference type="ARBA" id="ARBA00004613"/>
    </source>
</evidence>
<dbReference type="GO" id="GO:0042589">
    <property type="term" value="C:zymogen granule membrane"/>
    <property type="evidence" value="ECO:0007669"/>
    <property type="project" value="UniProtKB-SubCell"/>
</dbReference>
<dbReference type="Pfam" id="PF00151">
    <property type="entry name" value="Lipase"/>
    <property type="match status" value="3"/>
</dbReference>
<dbReference type="CDD" id="cd00707">
    <property type="entry name" value="Pancreat_lipase_like"/>
    <property type="match status" value="1"/>
</dbReference>
<keyword evidence="10" id="KW-1185">Reference proteome</keyword>
<dbReference type="GO" id="GO:0043005">
    <property type="term" value="C:neuron projection"/>
    <property type="evidence" value="ECO:0007669"/>
    <property type="project" value="UniProtKB-SubCell"/>
</dbReference>
<feature type="domain" description="PLAT" evidence="8">
    <location>
        <begin position="558"/>
        <end position="656"/>
    </location>
</feature>
<keyword evidence="3 6" id="KW-0964">Secreted</keyword>
<name>A0ABC9X3L5_GRUJA</name>
<dbReference type="InterPro" id="IPR001024">
    <property type="entry name" value="PLAT/LH2_dom"/>
</dbReference>
<feature type="compositionally biased region" description="Polar residues" evidence="7">
    <location>
        <begin position="658"/>
        <end position="683"/>
    </location>
</feature>
<dbReference type="InterPro" id="IPR029058">
    <property type="entry name" value="AB_hydrolase_fold"/>
</dbReference>
<evidence type="ECO:0000259" key="8">
    <source>
        <dbReference type="SMART" id="SM00308"/>
    </source>
</evidence>
<evidence type="ECO:0000256" key="2">
    <source>
        <dbReference type="ARBA" id="ARBA00010701"/>
    </source>
</evidence>
<reference evidence="9 10" key="1">
    <citation type="submission" date="2024-06" db="EMBL/GenBank/DDBJ databases">
        <title>The draft genome of Grus japonensis, version 3.</title>
        <authorList>
            <person name="Nabeshima K."/>
            <person name="Suzuki S."/>
            <person name="Onuma M."/>
        </authorList>
    </citation>
    <scope>NUCLEOTIDE SEQUENCE [LARGE SCALE GENOMIC DNA]</scope>
    <source>
        <strain evidence="9 10">451A</strain>
    </source>
</reference>
<sequence>MFHTEDVNCILTDWRGGSSGLYTEAVNNVRIVGAELVYLVNLLEKDYGYSPANIHFIGHSLGAHAAGEAGRRKPGIGRITGLDPAGPLFQYTPTMVRLDPSDAKFVDIIHTHAGHLFFDFGWRKEIQVRVSATETMKGNIDVALTGTNGIRKKYTIDRMNMLELDNINIKKVFYSWLCHSETKGLDPAGPYFEGTPPEVRLDPTDANFVDVIHSNAAHFPAIGLGISNTTGHLDFYPNGGTVMPGCNDLIPEMKQSDFEVIIADATIIGGCHHSRSHEFYFESILYPTGYLGYPCETYKSFESGDCFPCSQEECPMMGHYADRFPAKLKRVNQKYFLNTAADPPFATWRQKVFIKLSGVKKMRGDINLIFHDTEGNTKEYEIARCLEFGYLHYSAQQKEISATDAPTIEYSNFNTSRITRFIVHGFIDNGEENWLSDMCKEEYGYSPADVHIIGHSLGAHVAGEAGRRQPGIGRITGLDPAQPYFQGTPVGVRLDKSDAEFVDVIHTDSAPTIPYLGFGMSTAIGHLDFYPNGGEQMPGCGKNPVSQIVDIDGIWEVWRYKVTVTLSGNSKVKGYVNLALYGSGGNTRQHQIFKGTLQPDNIYTSFIDAEVNIGTVTKVKFLWNNNWLNPTFPKLGAATITVQSGENGKDNKGFEGLANSQTQSSPEVSRNLSIEFNEIRNSP</sequence>
<evidence type="ECO:0000256" key="4">
    <source>
        <dbReference type="ARBA" id="ARBA00023157"/>
    </source>
</evidence>
<dbReference type="Gene3D" id="3.40.50.1820">
    <property type="entry name" value="alpha/beta hydrolase"/>
    <property type="match status" value="4"/>
</dbReference>
<dbReference type="SUPFAM" id="SSF53474">
    <property type="entry name" value="alpha/beta-Hydrolases"/>
    <property type="match status" value="3"/>
</dbReference>
<gene>
    <name evidence="9" type="ORF">GRJ2_001665500</name>
</gene>
<dbReference type="EC" id="3.1.1.3" evidence="6"/>
<dbReference type="GO" id="GO:0047714">
    <property type="term" value="F:galactolipase activity"/>
    <property type="evidence" value="ECO:0007669"/>
    <property type="project" value="UniProtKB-EC"/>
</dbReference>
<keyword evidence="6" id="KW-0443">Lipid metabolism</keyword>
<dbReference type="PANTHER" id="PTHR11610">
    <property type="entry name" value="LIPASE"/>
    <property type="match status" value="1"/>
</dbReference>
<dbReference type="SMART" id="SM00308">
    <property type="entry name" value="LH2"/>
    <property type="match status" value="1"/>
</dbReference>
<evidence type="ECO:0000256" key="6">
    <source>
        <dbReference type="RuleBase" id="RU362046"/>
    </source>
</evidence>
<dbReference type="SUPFAM" id="SSF49723">
    <property type="entry name" value="Lipase/lipooxygenase domain (PLAT/LH2 domain)"/>
    <property type="match status" value="3"/>
</dbReference>
<accession>A0ABC9X3L5</accession>
<keyword evidence="6" id="KW-0442">Lipid degradation</keyword>
<dbReference type="InterPro" id="IPR002331">
    <property type="entry name" value="Lipase_panc"/>
</dbReference>
<dbReference type="InterPro" id="IPR036392">
    <property type="entry name" value="PLAT/LH2_dom_sf"/>
</dbReference>
<evidence type="ECO:0000256" key="3">
    <source>
        <dbReference type="ARBA" id="ARBA00022525"/>
    </source>
</evidence>
<feature type="region of interest" description="Disordered" evidence="7">
    <location>
        <begin position="649"/>
        <end position="683"/>
    </location>
</feature>
<comment type="caution">
    <text evidence="9">The sequence shown here is derived from an EMBL/GenBank/DDBJ whole genome shotgun (WGS) entry which is preliminary data.</text>
</comment>
<dbReference type="FunFam" id="2.60.60.20:FF:000003">
    <property type="entry name" value="Triacylglycerol lipase"/>
    <property type="match status" value="1"/>
</dbReference>
<dbReference type="PANTHER" id="PTHR11610:SF100">
    <property type="entry name" value="PANCREATIC LIPASE-RELATED PROTEIN 3"/>
    <property type="match status" value="1"/>
</dbReference>
<evidence type="ECO:0000256" key="5">
    <source>
        <dbReference type="RuleBase" id="RU004262"/>
    </source>
</evidence>
<proteinExistence type="inferred from homology"/>
<comment type="similarity">
    <text evidence="2 5">Belongs to the AB hydrolase superfamily. Lipase family.</text>
</comment>
<comment type="catalytic activity">
    <reaction evidence="6">
        <text>a triacylglycerol + H2O = a diacylglycerol + a fatty acid + H(+)</text>
        <dbReference type="Rhea" id="RHEA:12044"/>
        <dbReference type="ChEBI" id="CHEBI:15377"/>
        <dbReference type="ChEBI" id="CHEBI:15378"/>
        <dbReference type="ChEBI" id="CHEBI:17855"/>
        <dbReference type="ChEBI" id="CHEBI:18035"/>
        <dbReference type="ChEBI" id="CHEBI:28868"/>
        <dbReference type="EC" id="3.1.1.3"/>
    </reaction>
</comment>
<dbReference type="GO" id="GO:0016042">
    <property type="term" value="P:lipid catabolic process"/>
    <property type="evidence" value="ECO:0007669"/>
    <property type="project" value="UniProtKB-KW"/>
</dbReference>
<dbReference type="InterPro" id="IPR000734">
    <property type="entry name" value="TAG_lipase"/>
</dbReference>
<dbReference type="GO" id="GO:0005576">
    <property type="term" value="C:extracellular region"/>
    <property type="evidence" value="ECO:0007669"/>
    <property type="project" value="UniProtKB-SubCell"/>
</dbReference>
<dbReference type="PRINTS" id="PR00823">
    <property type="entry name" value="PANCLIPASE"/>
</dbReference>
<keyword evidence="4 6" id="KW-1015">Disulfide bond</keyword>
<dbReference type="PRINTS" id="PR00821">
    <property type="entry name" value="TAGLIPASE"/>
</dbReference>
<evidence type="ECO:0000256" key="7">
    <source>
        <dbReference type="SAM" id="MobiDB-lite"/>
    </source>
</evidence>
<dbReference type="Proteomes" id="UP001623348">
    <property type="component" value="Unassembled WGS sequence"/>
</dbReference>
<organism evidence="9 10">
    <name type="scientific">Grus japonensis</name>
    <name type="common">Japanese crane</name>
    <name type="synonym">Red-crowned crane</name>
    <dbReference type="NCBI Taxonomy" id="30415"/>
    <lineage>
        <taxon>Eukaryota</taxon>
        <taxon>Metazoa</taxon>
        <taxon>Chordata</taxon>
        <taxon>Craniata</taxon>
        <taxon>Vertebrata</taxon>
        <taxon>Euteleostomi</taxon>
        <taxon>Archelosauria</taxon>
        <taxon>Archosauria</taxon>
        <taxon>Dinosauria</taxon>
        <taxon>Saurischia</taxon>
        <taxon>Theropoda</taxon>
        <taxon>Coelurosauria</taxon>
        <taxon>Aves</taxon>
        <taxon>Neognathae</taxon>
        <taxon>Neoaves</taxon>
        <taxon>Gruiformes</taxon>
        <taxon>Gruidae</taxon>
        <taxon>Grus</taxon>
    </lineage>
</organism>
<dbReference type="GO" id="GO:0004806">
    <property type="term" value="F:triacylglycerol lipase activity"/>
    <property type="evidence" value="ECO:0007669"/>
    <property type="project" value="UniProtKB-EC"/>
</dbReference>
<evidence type="ECO:0000313" key="10">
    <source>
        <dbReference type="Proteomes" id="UP001623348"/>
    </source>
</evidence>
<dbReference type="EMBL" id="BAAFJT010000007">
    <property type="protein sequence ID" value="GAB0192002.1"/>
    <property type="molecule type" value="Genomic_DNA"/>
</dbReference>
<dbReference type="Gene3D" id="2.60.60.20">
    <property type="entry name" value="PLAT/LH2 domain"/>
    <property type="match status" value="1"/>
</dbReference>
<dbReference type="InterPro" id="IPR013818">
    <property type="entry name" value="Lipase"/>
</dbReference>
<dbReference type="AlphaFoldDB" id="A0ABC9X3L5"/>